<dbReference type="Pfam" id="PF07090">
    <property type="entry name" value="GATase1_like"/>
    <property type="match status" value="1"/>
</dbReference>
<name>A0A7T0C4Z5_9BACT</name>
<proteinExistence type="predicted"/>
<accession>A0A7T0C4Z5</accession>
<dbReference type="InterPro" id="IPR010768">
    <property type="entry name" value="GATase1-like"/>
</dbReference>
<dbReference type="Gene3D" id="3.40.50.880">
    <property type="match status" value="1"/>
</dbReference>
<dbReference type="EMBL" id="CP048620">
    <property type="protein sequence ID" value="QPJ66621.1"/>
    <property type="molecule type" value="Genomic_DNA"/>
</dbReference>
<keyword evidence="1" id="KW-0812">Transmembrane</keyword>
<dbReference type="SUPFAM" id="SSF52317">
    <property type="entry name" value="Class I glutamine amidotransferase-like"/>
    <property type="match status" value="1"/>
</dbReference>
<feature type="transmembrane region" description="Helical" evidence="1">
    <location>
        <begin position="56"/>
        <end position="75"/>
    </location>
</feature>
<feature type="domain" description="Putative glutamine amidotransferase" evidence="2">
    <location>
        <begin position="418"/>
        <end position="579"/>
    </location>
</feature>
<evidence type="ECO:0000259" key="2">
    <source>
        <dbReference type="Pfam" id="PF07090"/>
    </source>
</evidence>
<reference evidence="4" key="1">
    <citation type="submission" date="2020-02" db="EMBL/GenBank/DDBJ databases">
        <title>Genomic and physiological characterization of two novel Nitrospinaceae genera.</title>
        <authorList>
            <person name="Mueller A.J."/>
            <person name="Jung M.-Y."/>
            <person name="Strachan C.R."/>
            <person name="Herbold C.W."/>
            <person name="Kirkegaard R.H."/>
            <person name="Daims H."/>
        </authorList>
    </citation>
    <scope>NUCLEOTIDE SEQUENCE [LARGE SCALE GENOMIC DNA]</scope>
</reference>
<dbReference type="PANTHER" id="PTHR37947:SF1">
    <property type="entry name" value="BLL2462 PROTEIN"/>
    <property type="match status" value="1"/>
</dbReference>
<organism evidence="3 4">
    <name type="scientific">Candidatus Nitrohelix vancouverensis</name>
    <dbReference type="NCBI Taxonomy" id="2705534"/>
    <lineage>
        <taxon>Bacteria</taxon>
        <taxon>Pseudomonadati</taxon>
        <taxon>Nitrospinota/Tectimicrobiota group</taxon>
        <taxon>Nitrospinota</taxon>
        <taxon>Nitrospinia</taxon>
        <taxon>Nitrospinales</taxon>
        <taxon>Nitrospinaceae</taxon>
        <taxon>Candidatus Nitrohelix</taxon>
    </lineage>
</organism>
<protein>
    <recommendedName>
        <fullName evidence="2">Putative glutamine amidotransferase domain-containing protein</fullName>
    </recommendedName>
</protein>
<evidence type="ECO:0000313" key="4">
    <source>
        <dbReference type="Proteomes" id="UP000594464"/>
    </source>
</evidence>
<dbReference type="AlphaFoldDB" id="A0A7T0C4Z5"/>
<feature type="transmembrane region" description="Helical" evidence="1">
    <location>
        <begin position="741"/>
        <end position="757"/>
    </location>
</feature>
<feature type="transmembrane region" description="Helical" evidence="1">
    <location>
        <begin position="26"/>
        <end position="44"/>
    </location>
</feature>
<sequence>MIEELFGLDPAEFNQIEVLWSQQYSAWVWGVLGVAFLVALRFFWTSLSRIASTPVKLFLFSLRSVALIALALALLQPRLEFRNDQTLPNHIAVLIDDSKSMSIKSYPEEISRRERVVEFMERNAKAFAEWQTDFKVETYFVSDKIEPGSLADLGTHYQAGKPRTDYQQVFSQLLQRYKGKSLQGVVLLSDGGDLSHSGGEVSTSLLDALSELEGPAHTLVAGANQGFRDLSIENVEMANFGFINQPSRLTVAIGASNMGDKNISLMLKQGPKILATKLIELREDKGRYKVDLEFTPVDLGKQNYVLSVPLFAGEALEKNNRKHIQIKVVRDRIRILHLNGRPSWDSRFLREALASNPKTDLLSFFILRTLTDEVAAPTSELSLIPFPSNLLFTDYLSSFDLVIFQNFRYEPFIDKRYLDNIRKYVENGGAFLMIGGELAFQMGGYDRSVMEDILPVQMNPGGEGFQLKTFHAVPREGFLEHPALQLQQGKEKNRAAWEQMASLSSVNKGLTPKQGSQTLIELLPESGPPVPVLVTWEKGKGRAGALATDSSWNWNFFKVGEGGSGRNYYKFWDRLIAWMIGDPDTQTLQADTDRDRYGENQEALIKFRTLQPDYSPAPGQKVGITITPPGGEPRHYEAESGEDGDGTFRFNPDGEGFYKVALERSGDASGQKMNTGFLVNADESEFVRPQVNAALLKSISELTGGLSREINATASLSDLSFPKPVKFAKINTRVISLWNNWYMYGLMMFCLCLEWLIRRKSGLS</sequence>
<evidence type="ECO:0000256" key="1">
    <source>
        <dbReference type="SAM" id="Phobius"/>
    </source>
</evidence>
<gene>
    <name evidence="3" type="ORF">G3M78_14900</name>
</gene>
<dbReference type="KEGG" id="nva:G3M78_14900"/>
<dbReference type="InterPro" id="IPR029062">
    <property type="entry name" value="Class_I_gatase-like"/>
</dbReference>
<dbReference type="Proteomes" id="UP000594464">
    <property type="component" value="Chromosome"/>
</dbReference>
<keyword evidence="1" id="KW-0472">Membrane</keyword>
<dbReference type="PANTHER" id="PTHR37947">
    <property type="entry name" value="BLL2462 PROTEIN"/>
    <property type="match status" value="1"/>
</dbReference>
<evidence type="ECO:0000313" key="3">
    <source>
        <dbReference type="EMBL" id="QPJ66621.1"/>
    </source>
</evidence>
<keyword evidence="1" id="KW-1133">Transmembrane helix</keyword>